<dbReference type="Proteomes" id="UP001501822">
    <property type="component" value="Unassembled WGS sequence"/>
</dbReference>
<dbReference type="PRINTS" id="PR00447">
    <property type="entry name" value="NATRESASSCMP"/>
</dbReference>
<protein>
    <submittedName>
        <fullName evidence="7">Nramp family divalent metal transporter</fullName>
    </submittedName>
</protein>
<dbReference type="PANTHER" id="PTHR11706">
    <property type="entry name" value="SOLUTE CARRIER PROTEIN FAMILY 11 MEMBER"/>
    <property type="match status" value="1"/>
</dbReference>
<evidence type="ECO:0000256" key="4">
    <source>
        <dbReference type="ARBA" id="ARBA00022989"/>
    </source>
</evidence>
<sequence>MTGERTIPRPSPTAARPRARLVTALGPAVIAAVAYIDPGNVATNVAAGSRYGHLLVWAVVSASSFAVIVQYLSAKVGLATGRTLPQLCRERFGRRAARLLWIQAECVAAATDVAEVIGGAIALRILFGLPLLAGGIIVSGASLLVLQVQTSRGQRGYELVVGALFTCAVAGFCWPTIAGGPDPAAITAGMIPRITDHGSEVLVAGIVGATIMPHAVYLHSALVTRRFGTVLASDRRHRLLRATRWDVGVAMTVATAANVALLVAAAEYLRGAPIEDIVQAHAGLRHAAGPVLATLFALALLASGLVSSSVGTHAGAVIMEGFLGRRTPLAVRRLVVLVPALATLASGVDPGEALILTQVILSFGIPFALLPLIVFTRDRRLMGDLVNRRTTTAAAGLGTLAVLAISLFTLVS</sequence>
<comment type="caution">
    <text evidence="7">The sequence shown here is derived from an EMBL/GenBank/DDBJ whole genome shotgun (WGS) entry which is preliminary data.</text>
</comment>
<evidence type="ECO:0000313" key="8">
    <source>
        <dbReference type="Proteomes" id="UP001501822"/>
    </source>
</evidence>
<evidence type="ECO:0000313" key="7">
    <source>
        <dbReference type="EMBL" id="GAA0322708.1"/>
    </source>
</evidence>
<keyword evidence="5 6" id="KW-0472">Membrane</keyword>
<proteinExistence type="predicted"/>
<keyword evidence="3 6" id="KW-0812">Transmembrane</keyword>
<name>A0ABN0W1J8_9ACTN</name>
<dbReference type="PANTHER" id="PTHR11706:SF33">
    <property type="entry name" value="NATURAL RESISTANCE-ASSOCIATED MACROPHAGE PROTEIN 2"/>
    <property type="match status" value="1"/>
</dbReference>
<dbReference type="EMBL" id="BAAABM010000007">
    <property type="protein sequence ID" value="GAA0322708.1"/>
    <property type="molecule type" value="Genomic_DNA"/>
</dbReference>
<feature type="transmembrane region" description="Helical" evidence="6">
    <location>
        <begin position="330"/>
        <end position="348"/>
    </location>
</feature>
<feature type="transmembrane region" description="Helical" evidence="6">
    <location>
        <begin position="201"/>
        <end position="224"/>
    </location>
</feature>
<evidence type="ECO:0000256" key="6">
    <source>
        <dbReference type="SAM" id="Phobius"/>
    </source>
</evidence>
<feature type="transmembrane region" description="Helical" evidence="6">
    <location>
        <begin position="99"/>
        <end position="121"/>
    </location>
</feature>
<organism evidence="7 8">
    <name type="scientific">Actinoallomurus spadix</name>
    <dbReference type="NCBI Taxonomy" id="79912"/>
    <lineage>
        <taxon>Bacteria</taxon>
        <taxon>Bacillati</taxon>
        <taxon>Actinomycetota</taxon>
        <taxon>Actinomycetes</taxon>
        <taxon>Streptosporangiales</taxon>
        <taxon>Thermomonosporaceae</taxon>
        <taxon>Actinoallomurus</taxon>
    </lineage>
</organism>
<keyword evidence="4 6" id="KW-1133">Transmembrane helix</keyword>
<feature type="transmembrane region" description="Helical" evidence="6">
    <location>
        <begin position="159"/>
        <end position="181"/>
    </location>
</feature>
<evidence type="ECO:0000256" key="1">
    <source>
        <dbReference type="ARBA" id="ARBA00004141"/>
    </source>
</evidence>
<gene>
    <name evidence="7" type="ORF">GCM10010151_10660</name>
</gene>
<keyword evidence="2" id="KW-0813">Transport</keyword>
<dbReference type="NCBIfam" id="NF037982">
    <property type="entry name" value="Nramp_1"/>
    <property type="match status" value="1"/>
</dbReference>
<keyword evidence="8" id="KW-1185">Reference proteome</keyword>
<dbReference type="InterPro" id="IPR001046">
    <property type="entry name" value="NRAMP_fam"/>
</dbReference>
<feature type="transmembrane region" description="Helical" evidence="6">
    <location>
        <begin position="245"/>
        <end position="266"/>
    </location>
</feature>
<reference evidence="7 8" key="1">
    <citation type="journal article" date="2019" name="Int. J. Syst. Evol. Microbiol.">
        <title>The Global Catalogue of Microorganisms (GCM) 10K type strain sequencing project: providing services to taxonomists for standard genome sequencing and annotation.</title>
        <authorList>
            <consortium name="The Broad Institute Genomics Platform"/>
            <consortium name="The Broad Institute Genome Sequencing Center for Infectious Disease"/>
            <person name="Wu L."/>
            <person name="Ma J."/>
        </authorList>
    </citation>
    <scope>NUCLEOTIDE SEQUENCE [LARGE SCALE GENOMIC DNA]</scope>
    <source>
        <strain evidence="7 8">JCM 3146</strain>
    </source>
</reference>
<dbReference type="Pfam" id="PF01566">
    <property type="entry name" value="Nramp"/>
    <property type="match status" value="1"/>
</dbReference>
<feature type="transmembrane region" description="Helical" evidence="6">
    <location>
        <begin position="127"/>
        <end position="147"/>
    </location>
</feature>
<comment type="subcellular location">
    <subcellularLocation>
        <location evidence="1">Membrane</location>
        <topology evidence="1">Multi-pass membrane protein</topology>
    </subcellularLocation>
</comment>
<feature type="transmembrane region" description="Helical" evidence="6">
    <location>
        <begin position="21"/>
        <end position="36"/>
    </location>
</feature>
<evidence type="ECO:0000256" key="2">
    <source>
        <dbReference type="ARBA" id="ARBA00022448"/>
    </source>
</evidence>
<feature type="transmembrane region" description="Helical" evidence="6">
    <location>
        <begin position="56"/>
        <end position="78"/>
    </location>
</feature>
<feature type="transmembrane region" description="Helical" evidence="6">
    <location>
        <begin position="394"/>
        <end position="411"/>
    </location>
</feature>
<accession>A0ABN0W1J8</accession>
<evidence type="ECO:0000256" key="3">
    <source>
        <dbReference type="ARBA" id="ARBA00022692"/>
    </source>
</evidence>
<feature type="transmembrane region" description="Helical" evidence="6">
    <location>
        <begin position="354"/>
        <end position="374"/>
    </location>
</feature>
<feature type="transmembrane region" description="Helical" evidence="6">
    <location>
        <begin position="291"/>
        <end position="318"/>
    </location>
</feature>
<evidence type="ECO:0000256" key="5">
    <source>
        <dbReference type="ARBA" id="ARBA00023136"/>
    </source>
</evidence>
<dbReference type="RefSeq" id="WP_252799665.1">
    <property type="nucleotide sequence ID" value="NZ_BAAABM010000007.1"/>
</dbReference>